<feature type="domain" description="Haem-binding" evidence="1">
    <location>
        <begin position="7"/>
        <end position="143"/>
    </location>
</feature>
<accession>A0A1M6DAN4</accession>
<evidence type="ECO:0000313" key="3">
    <source>
        <dbReference type="Proteomes" id="UP000184432"/>
    </source>
</evidence>
<dbReference type="RefSeq" id="WP_073315292.1">
    <property type="nucleotide sequence ID" value="NZ_FQYP01000002.1"/>
</dbReference>
<sequence>MLKNFFILLLLALVISQFLRPDKNESSYDNITVFEEQAAVTPEVQTILESQCYDCHSNVTRYPWYMEVSPVSHWMAYQIEEGKEHFNVSEWESYTENQKDHKLEEFIEEIEKKEMPLKPYTWIHGELSNTDAERLISWAKQRREKPIIPEEDTTNVKEIDSLQVETSNTLTTK</sequence>
<proteinExistence type="predicted"/>
<dbReference type="Pfam" id="PF14376">
    <property type="entry name" value="Haem_bd"/>
    <property type="match status" value="1"/>
</dbReference>
<name>A0A1M6DAN4_9FLAO</name>
<dbReference type="SMART" id="SM01235">
    <property type="entry name" value="Haem_bd"/>
    <property type="match status" value="1"/>
</dbReference>
<evidence type="ECO:0000259" key="1">
    <source>
        <dbReference type="SMART" id="SM01235"/>
    </source>
</evidence>
<gene>
    <name evidence="2" type="ORF">SAMN04488508_102520</name>
</gene>
<dbReference type="InterPro" id="IPR025992">
    <property type="entry name" value="Haem-bd"/>
</dbReference>
<reference evidence="3" key="1">
    <citation type="submission" date="2016-11" db="EMBL/GenBank/DDBJ databases">
        <authorList>
            <person name="Varghese N."/>
            <person name="Submissions S."/>
        </authorList>
    </citation>
    <scope>NUCLEOTIDE SEQUENCE [LARGE SCALE GENOMIC DNA]</scope>
    <source>
        <strain evidence="3">DSM 22623</strain>
    </source>
</reference>
<dbReference type="OrthoDB" id="196738at2"/>
<keyword evidence="3" id="KW-1185">Reference proteome</keyword>
<dbReference type="AlphaFoldDB" id="A0A1M6DAN4"/>
<evidence type="ECO:0000313" key="2">
    <source>
        <dbReference type="EMBL" id="SHI70287.1"/>
    </source>
</evidence>
<dbReference type="Proteomes" id="UP000184432">
    <property type="component" value="Unassembled WGS sequence"/>
</dbReference>
<dbReference type="EMBL" id="FQYP01000002">
    <property type="protein sequence ID" value="SHI70287.1"/>
    <property type="molecule type" value="Genomic_DNA"/>
</dbReference>
<dbReference type="STRING" id="570521.SAMN04488508_102520"/>
<organism evidence="2 3">
    <name type="scientific">Aquimarina spongiae</name>
    <dbReference type="NCBI Taxonomy" id="570521"/>
    <lineage>
        <taxon>Bacteria</taxon>
        <taxon>Pseudomonadati</taxon>
        <taxon>Bacteroidota</taxon>
        <taxon>Flavobacteriia</taxon>
        <taxon>Flavobacteriales</taxon>
        <taxon>Flavobacteriaceae</taxon>
        <taxon>Aquimarina</taxon>
    </lineage>
</organism>
<protein>
    <submittedName>
        <fullName evidence="2">Haem-binding domain-containing protein</fullName>
    </submittedName>
</protein>